<reference evidence="9" key="3">
    <citation type="journal article" date="2019" name="BMC Res. Notes">
        <title>Complete genome sequence of the Sulfodiicoccus acidiphilus strain HS-1T, the first crenarchaeon that lacks polB3, isolated from an acidic hot spring in Ohwaku-dani, Hakone, Japan.</title>
        <authorList>
            <person name="Sakai H.D."/>
            <person name="Kurosawa N."/>
        </authorList>
    </citation>
    <scope>NUCLEOTIDE SEQUENCE</scope>
    <source>
        <strain evidence="9">HS-1</strain>
    </source>
</reference>
<evidence type="ECO:0000256" key="3">
    <source>
        <dbReference type="ARBA" id="ARBA00022692"/>
    </source>
</evidence>
<accession>A0A348B334</accession>
<dbReference type="SUPFAM" id="SSF161098">
    <property type="entry name" value="MetI-like"/>
    <property type="match status" value="1"/>
</dbReference>
<dbReference type="InterPro" id="IPR035906">
    <property type="entry name" value="MetI-like_sf"/>
</dbReference>
<dbReference type="GO" id="GO:0005886">
    <property type="term" value="C:plasma membrane"/>
    <property type="evidence" value="ECO:0007669"/>
    <property type="project" value="UniProtKB-SubCell"/>
</dbReference>
<gene>
    <name evidence="10" type="ORF">GCM10007116_09000</name>
    <name evidence="9" type="ORF">HS1genome_0975</name>
</gene>
<evidence type="ECO:0000259" key="8">
    <source>
        <dbReference type="PROSITE" id="PS50928"/>
    </source>
</evidence>
<dbReference type="EMBL" id="AP018553">
    <property type="protein sequence ID" value="BBD72586.1"/>
    <property type="molecule type" value="Genomic_DNA"/>
</dbReference>
<evidence type="ECO:0000256" key="1">
    <source>
        <dbReference type="ARBA" id="ARBA00004141"/>
    </source>
</evidence>
<dbReference type="PANTHER" id="PTHR30406">
    <property type="entry name" value="SULFATE TRANSPORT SYSTEM PERMEASE PROTEIN"/>
    <property type="match status" value="1"/>
</dbReference>
<evidence type="ECO:0000313" key="10">
    <source>
        <dbReference type="EMBL" id="GGT93496.1"/>
    </source>
</evidence>
<feature type="domain" description="ABC transmembrane type-1" evidence="8">
    <location>
        <begin position="4"/>
        <end position="207"/>
    </location>
</feature>
<dbReference type="EMBL" id="BMQS01000007">
    <property type="protein sequence ID" value="GGT93496.1"/>
    <property type="molecule type" value="Genomic_DNA"/>
</dbReference>
<keyword evidence="4 7" id="KW-1133">Transmembrane helix</keyword>
<keyword evidence="3 7" id="KW-0812">Transmembrane</keyword>
<dbReference type="Proteomes" id="UP000616143">
    <property type="component" value="Unassembled WGS sequence"/>
</dbReference>
<keyword evidence="2 7" id="KW-0813">Transport</keyword>
<protein>
    <submittedName>
        <fullName evidence="9">Sulfate ABC transporter permease</fullName>
    </submittedName>
</protein>
<evidence type="ECO:0000256" key="2">
    <source>
        <dbReference type="ARBA" id="ARBA00022448"/>
    </source>
</evidence>
<evidence type="ECO:0000313" key="9">
    <source>
        <dbReference type="EMBL" id="BBD72586.1"/>
    </source>
</evidence>
<keyword evidence="6 7" id="KW-0472">Membrane</keyword>
<dbReference type="AlphaFoldDB" id="A0A348B334"/>
<dbReference type="KEGG" id="sacd:HS1genome_0975"/>
<comment type="similarity">
    <text evidence="7">Belongs to the binding-protein-dependent transport system permease family.</text>
</comment>
<organism evidence="9 11">
    <name type="scientific">Sulfodiicoccus acidiphilus</name>
    <dbReference type="NCBI Taxonomy" id="1670455"/>
    <lineage>
        <taxon>Archaea</taxon>
        <taxon>Thermoproteota</taxon>
        <taxon>Thermoprotei</taxon>
        <taxon>Sulfolobales</taxon>
        <taxon>Sulfolobaceae</taxon>
        <taxon>Sulfodiicoccus</taxon>
    </lineage>
</organism>
<dbReference type="Gene3D" id="1.10.3720.10">
    <property type="entry name" value="MetI-like"/>
    <property type="match status" value="1"/>
</dbReference>
<dbReference type="PROSITE" id="PS50928">
    <property type="entry name" value="ABC_TM1"/>
    <property type="match status" value="1"/>
</dbReference>
<reference evidence="10" key="4">
    <citation type="submission" date="2020-09" db="EMBL/GenBank/DDBJ databases">
        <authorList>
            <person name="Sun Q."/>
            <person name="Ohkuma M."/>
        </authorList>
    </citation>
    <scope>NUCLEOTIDE SEQUENCE</scope>
    <source>
        <strain evidence="10">JCM 31740</strain>
    </source>
</reference>
<dbReference type="Proteomes" id="UP000276741">
    <property type="component" value="Chromosome"/>
</dbReference>
<dbReference type="PANTHER" id="PTHR30406:SF8">
    <property type="entry name" value="SULFATE TRANSPORT SYSTEM PERMEASE PROTEIN CYST"/>
    <property type="match status" value="1"/>
</dbReference>
<evidence type="ECO:0000256" key="6">
    <source>
        <dbReference type="ARBA" id="ARBA00023136"/>
    </source>
</evidence>
<keyword evidence="5" id="KW-0764">Sulfate transport</keyword>
<evidence type="ECO:0000256" key="7">
    <source>
        <dbReference type="RuleBase" id="RU363032"/>
    </source>
</evidence>
<dbReference type="GO" id="GO:0015419">
    <property type="term" value="F:ABC-type sulfate transporter activity"/>
    <property type="evidence" value="ECO:0007669"/>
    <property type="project" value="InterPro"/>
</dbReference>
<proteinExistence type="inferred from homology"/>
<feature type="transmembrane region" description="Helical" evidence="7">
    <location>
        <begin position="184"/>
        <end position="206"/>
    </location>
</feature>
<comment type="subcellular location">
    <subcellularLocation>
        <location evidence="7">Cell membrane</location>
        <topology evidence="7">Multi-pass membrane protein</topology>
    </subcellularLocation>
    <subcellularLocation>
        <location evidence="1">Membrane</location>
        <topology evidence="1">Multi-pass membrane protein</topology>
    </subcellularLocation>
</comment>
<reference evidence="10" key="1">
    <citation type="journal article" date="2014" name="Int. J. Syst. Evol. Microbiol.">
        <title>Complete genome sequence of Corynebacterium casei LMG S-19264T (=DSM 44701T), isolated from a smear-ripened cheese.</title>
        <authorList>
            <consortium name="US DOE Joint Genome Institute (JGI-PGF)"/>
            <person name="Walter F."/>
            <person name="Albersmeier A."/>
            <person name="Kalinowski J."/>
            <person name="Ruckert C."/>
        </authorList>
    </citation>
    <scope>NUCLEOTIDE SEQUENCE</scope>
    <source>
        <strain evidence="10">JCM 31740</strain>
    </source>
</reference>
<evidence type="ECO:0000256" key="4">
    <source>
        <dbReference type="ARBA" id="ARBA00022989"/>
    </source>
</evidence>
<dbReference type="Pfam" id="PF00528">
    <property type="entry name" value="BPD_transp_1"/>
    <property type="match status" value="1"/>
</dbReference>
<evidence type="ECO:0000313" key="11">
    <source>
        <dbReference type="Proteomes" id="UP000276741"/>
    </source>
</evidence>
<feature type="transmembrane region" description="Helical" evidence="7">
    <location>
        <begin position="6"/>
        <end position="29"/>
    </location>
</feature>
<feature type="transmembrane region" description="Helical" evidence="7">
    <location>
        <begin position="78"/>
        <end position="97"/>
    </location>
</feature>
<dbReference type="InterPro" id="IPR005667">
    <property type="entry name" value="Sulph_transpt2"/>
</dbReference>
<sequence>MKAVELTIVASGLTAAIEILFFTHVAYFLSRRRNPFLEGLVDVPASIPHPIVGIALVILDSPYTPTGQFLNSIGLNLFDSYLGLVTALIIVSTPIYVRAAQNLFEGMNRGPEMFSRTLGADELTTFIRVVFPSSRASLVSAALTAMARAMSEFGSIAIVAFYVQGGPFNLVSPASVYIYSQYEYYFRSSIPEAAFLLIISLVILIITRIYKRTYGAAGI</sequence>
<dbReference type="CDD" id="cd06261">
    <property type="entry name" value="TM_PBP2"/>
    <property type="match status" value="1"/>
</dbReference>
<dbReference type="InterPro" id="IPR000515">
    <property type="entry name" value="MetI-like"/>
</dbReference>
<name>A0A348B334_9CREN</name>
<keyword evidence="11" id="KW-1185">Reference proteome</keyword>
<evidence type="ECO:0000256" key="5">
    <source>
        <dbReference type="ARBA" id="ARBA00023032"/>
    </source>
</evidence>
<reference evidence="11" key="2">
    <citation type="submission" date="2018-04" db="EMBL/GenBank/DDBJ databases">
        <title>Complete genome sequence of Sulfodiicoccus acidiphilus strain HS-1.</title>
        <authorList>
            <person name="Sakai H.D."/>
            <person name="Kurosawa N."/>
        </authorList>
    </citation>
    <scope>NUCLEOTIDE SEQUENCE [LARGE SCALE GENOMIC DNA]</scope>
    <source>
        <strain evidence="11">HS-1</strain>
    </source>
</reference>